<keyword evidence="4" id="KW-1185">Reference proteome</keyword>
<dbReference type="GO" id="GO:0080043">
    <property type="term" value="F:quercetin 3-O-glucosyltransferase activity"/>
    <property type="evidence" value="ECO:0007669"/>
    <property type="project" value="TreeGrafter"/>
</dbReference>
<dbReference type="SUPFAM" id="SSF53756">
    <property type="entry name" value="UDP-Glycosyltransferase/glycogen phosphorylase"/>
    <property type="match status" value="1"/>
</dbReference>
<dbReference type="CDD" id="cd03784">
    <property type="entry name" value="GT1_Gtf-like"/>
    <property type="match status" value="1"/>
</dbReference>
<keyword evidence="2" id="KW-0808">Transferase</keyword>
<organism evidence="3 4">
    <name type="scientific">Coffea canephora</name>
    <name type="common">Robusta coffee</name>
    <dbReference type="NCBI Taxonomy" id="49390"/>
    <lineage>
        <taxon>Eukaryota</taxon>
        <taxon>Viridiplantae</taxon>
        <taxon>Streptophyta</taxon>
        <taxon>Embryophyta</taxon>
        <taxon>Tracheophyta</taxon>
        <taxon>Spermatophyta</taxon>
        <taxon>Magnoliopsida</taxon>
        <taxon>eudicotyledons</taxon>
        <taxon>Gunneridae</taxon>
        <taxon>Pentapetalae</taxon>
        <taxon>asterids</taxon>
        <taxon>lamiids</taxon>
        <taxon>Gentianales</taxon>
        <taxon>Rubiaceae</taxon>
        <taxon>Ixoroideae</taxon>
        <taxon>Gardenieae complex</taxon>
        <taxon>Bertiereae - Coffeeae clade</taxon>
        <taxon>Coffeeae</taxon>
        <taxon>Coffea</taxon>
    </lineage>
</organism>
<dbReference type="Gene3D" id="3.40.50.2000">
    <property type="entry name" value="Glycogen Phosphorylase B"/>
    <property type="match status" value="2"/>
</dbReference>
<evidence type="ECO:0000256" key="1">
    <source>
        <dbReference type="ARBA" id="ARBA00009995"/>
    </source>
</evidence>
<evidence type="ECO:0008006" key="5">
    <source>
        <dbReference type="Google" id="ProtNLM"/>
    </source>
</evidence>
<dbReference type="AlphaFoldDB" id="A0A068UA55"/>
<comment type="similarity">
    <text evidence="1">Belongs to the UDP-glycosyltransferase family.</text>
</comment>
<evidence type="ECO:0000313" key="4">
    <source>
        <dbReference type="Proteomes" id="UP000295252"/>
    </source>
</evidence>
<accession>A0A068UA55</accession>
<dbReference type="PANTHER" id="PTHR11926:SF1311">
    <property type="entry name" value="UDP-GLYCOSYLTRANSFERASE 74F2"/>
    <property type="match status" value="1"/>
</dbReference>
<reference evidence="4" key="1">
    <citation type="journal article" date="2014" name="Science">
        <title>The coffee genome provides insight into the convergent evolution of caffeine biosynthesis.</title>
        <authorList>
            <person name="Denoeud F."/>
            <person name="Carretero-Paulet L."/>
            <person name="Dereeper A."/>
            <person name="Droc G."/>
            <person name="Guyot R."/>
            <person name="Pietrella M."/>
            <person name="Zheng C."/>
            <person name="Alberti A."/>
            <person name="Anthony F."/>
            <person name="Aprea G."/>
            <person name="Aury J.M."/>
            <person name="Bento P."/>
            <person name="Bernard M."/>
            <person name="Bocs S."/>
            <person name="Campa C."/>
            <person name="Cenci A."/>
            <person name="Combes M.C."/>
            <person name="Crouzillat D."/>
            <person name="Da Silva C."/>
            <person name="Daddiego L."/>
            <person name="De Bellis F."/>
            <person name="Dussert S."/>
            <person name="Garsmeur O."/>
            <person name="Gayraud T."/>
            <person name="Guignon V."/>
            <person name="Jahn K."/>
            <person name="Jamilloux V."/>
            <person name="Joet T."/>
            <person name="Labadie K."/>
            <person name="Lan T."/>
            <person name="Leclercq J."/>
            <person name="Lepelley M."/>
            <person name="Leroy T."/>
            <person name="Li L.T."/>
            <person name="Librado P."/>
            <person name="Lopez L."/>
            <person name="Munoz A."/>
            <person name="Noel B."/>
            <person name="Pallavicini A."/>
            <person name="Perrotta G."/>
            <person name="Poncet V."/>
            <person name="Pot D."/>
            <person name="Priyono X."/>
            <person name="Rigoreau M."/>
            <person name="Rouard M."/>
            <person name="Rozas J."/>
            <person name="Tranchant-Dubreuil C."/>
            <person name="VanBuren R."/>
            <person name="Zhang Q."/>
            <person name="Andrade A.C."/>
            <person name="Argout X."/>
            <person name="Bertrand B."/>
            <person name="de Kochko A."/>
            <person name="Graziosi G."/>
            <person name="Henry R.J."/>
            <person name="Jayarama X."/>
            <person name="Ming R."/>
            <person name="Nagai C."/>
            <person name="Rounsley S."/>
            <person name="Sankoff D."/>
            <person name="Giuliano G."/>
            <person name="Albert V.A."/>
            <person name="Wincker P."/>
            <person name="Lashermes P."/>
        </authorList>
    </citation>
    <scope>NUCLEOTIDE SEQUENCE [LARGE SCALE GENOMIC DNA]</scope>
    <source>
        <strain evidence="4">cv. DH200-94</strain>
    </source>
</reference>
<dbReference type="GO" id="GO:0080044">
    <property type="term" value="F:quercetin 7-O-glucosyltransferase activity"/>
    <property type="evidence" value="ECO:0007669"/>
    <property type="project" value="TreeGrafter"/>
</dbReference>
<dbReference type="Proteomes" id="UP000295252">
    <property type="component" value="Chromosome III"/>
</dbReference>
<dbReference type="OrthoDB" id="5835829at2759"/>
<dbReference type="OMA" id="PISMARF"/>
<dbReference type="EMBL" id="HG739100">
    <property type="protein sequence ID" value="CDP05435.1"/>
    <property type="molecule type" value="Genomic_DNA"/>
</dbReference>
<evidence type="ECO:0000313" key="3">
    <source>
        <dbReference type="EMBL" id="CDP05435.1"/>
    </source>
</evidence>
<dbReference type="Gramene" id="CDP05435">
    <property type="protein sequence ID" value="CDP05435"/>
    <property type="gene ID" value="GSCOC_T00020479001"/>
</dbReference>
<gene>
    <name evidence="3" type="ORF">GSCOC_T00020479001</name>
</gene>
<dbReference type="Pfam" id="PF00201">
    <property type="entry name" value="UDPGT"/>
    <property type="match status" value="1"/>
</dbReference>
<protein>
    <recommendedName>
        <fullName evidence="5">UDP-glycosyltransferases domain-containing protein</fullName>
    </recommendedName>
</protein>
<dbReference type="InParanoid" id="A0A068UA55"/>
<name>A0A068UA55_COFCA</name>
<dbReference type="FunFam" id="3.40.50.2000:FF:000019">
    <property type="entry name" value="Glycosyltransferase"/>
    <property type="match status" value="1"/>
</dbReference>
<proteinExistence type="inferred from homology"/>
<evidence type="ECO:0000256" key="2">
    <source>
        <dbReference type="ARBA" id="ARBA00022679"/>
    </source>
</evidence>
<dbReference type="PhylomeDB" id="A0A068UA55"/>
<sequence length="602" mass="67605">MENREKQYKAHVLAIPFQSAGHINPMLQLCKKLVRKGLKATLAITKFTSKVSFPKSDKVQIDIISDGYDEGGFFFTDPVPISMARFKEVGSQSILELLKKYESLGTPIDFIIYDSLLPFVLDLCKEIGLPAVASFTHQCGVNYIMHQFSHGKLTNPVTEFPVLIPGLPPLEHQDLPYFGSNIPYHFAYVCTQFSNVNQADYVLVNTFCELEKEVVDEFSKHLPVLTVGPTVPTFYLDRRVVDDKEYGIASADSDPSICLNWLNSKPARSVIYASLSSVRSASFGEKQLEELALALKNSNYYFLWSVKHFEAEKLPKNFNEEASDKGLLVPWTPQLEVLSSEAVGCILSHCGWNSSLEAISLGVPIVAMPQFIDQQPNAKFIQDVWKVGIRVKHDRNGLATREEIGRCIKEVMEGETGKEIKENAMKFSNLAKAAVSEGGSSDTNLNYFVSKMTMFSKKRPKFWDGGSVCKVYPHNKCIPIMLLYIKSVSLGRFGTEGASQRNTPSVPKFGTLFGNTLFMYSSIMGTHLSNSSNRTLCCLWSKTTNCWEPLAIDLRYLSIYTLLDLTIVFSKYRSLKSGLFLINQTNQLLKKIIRHHLHSGVR</sequence>
<dbReference type="InterPro" id="IPR002213">
    <property type="entry name" value="UDP_glucos_trans"/>
</dbReference>
<dbReference type="PANTHER" id="PTHR11926">
    <property type="entry name" value="GLUCOSYL/GLUCURONOSYL TRANSFERASES"/>
    <property type="match status" value="1"/>
</dbReference>